<sequence>MKAIMDINVRSKADGNYVGHGGYCVLELPWSTFEPLNCDPYTGYEIVRMAVEEFREDIANKKAIALYVDPFDVELGAVLVNIERFAAIDIEVCQILTDTDFRKEYHGRLEQKQIKRQAIFKAKNRKEDK</sequence>
<name>A0A8S5PNK2_9CAUD</name>
<protein>
    <submittedName>
        <fullName evidence="1">Uncharacterized protein</fullName>
    </submittedName>
</protein>
<organism evidence="1">
    <name type="scientific">Caudovirales sp. cts2v4</name>
    <dbReference type="NCBI Taxonomy" id="2825773"/>
    <lineage>
        <taxon>Viruses</taxon>
        <taxon>Duplodnaviria</taxon>
        <taxon>Heunggongvirae</taxon>
        <taxon>Uroviricota</taxon>
        <taxon>Caudoviricetes</taxon>
    </lineage>
</organism>
<proteinExistence type="predicted"/>
<reference evidence="1" key="1">
    <citation type="journal article" date="2021" name="Proc. Natl. Acad. Sci. U.S.A.">
        <title>A Catalog of Tens of Thousands of Viruses from Human Metagenomes Reveals Hidden Associations with Chronic Diseases.</title>
        <authorList>
            <person name="Tisza M.J."/>
            <person name="Buck C.B."/>
        </authorList>
    </citation>
    <scope>NUCLEOTIDE SEQUENCE</scope>
    <source>
        <strain evidence="1">Cts2v4</strain>
    </source>
</reference>
<dbReference type="EMBL" id="BK015463">
    <property type="protein sequence ID" value="DAE08075.1"/>
    <property type="molecule type" value="Genomic_DNA"/>
</dbReference>
<accession>A0A8S5PNK2</accession>
<evidence type="ECO:0000313" key="1">
    <source>
        <dbReference type="EMBL" id="DAE08075.1"/>
    </source>
</evidence>